<dbReference type="SMART" id="SM00859">
    <property type="entry name" value="Semialdhyde_dh"/>
    <property type="match status" value="1"/>
</dbReference>
<dbReference type="SUPFAM" id="SSF55347">
    <property type="entry name" value="Glyceraldehyde-3-phosphate dehydrogenase-like, C-terminal domain"/>
    <property type="match status" value="1"/>
</dbReference>
<dbReference type="Proteomes" id="UP000823635">
    <property type="component" value="Unassembled WGS sequence"/>
</dbReference>
<evidence type="ECO:0000256" key="8">
    <source>
        <dbReference type="ARBA" id="ARBA00022697"/>
    </source>
</evidence>
<feature type="binding site" evidence="15">
    <location>
        <position position="237"/>
    </location>
    <ligand>
        <name>substrate</name>
    </ligand>
</feature>
<dbReference type="NCBIfam" id="TIGR01296">
    <property type="entry name" value="asd_B"/>
    <property type="match status" value="1"/>
</dbReference>
<proteinExistence type="inferred from homology"/>
<dbReference type="PIRSF" id="PIRSF000148">
    <property type="entry name" value="ASA_dh"/>
    <property type="match status" value="1"/>
</dbReference>
<dbReference type="GO" id="GO:0004073">
    <property type="term" value="F:aspartate-semialdehyde dehydrogenase activity"/>
    <property type="evidence" value="ECO:0007669"/>
    <property type="project" value="UniProtKB-UniRule"/>
</dbReference>
<evidence type="ECO:0000256" key="14">
    <source>
        <dbReference type="ARBA" id="ARBA00047891"/>
    </source>
</evidence>
<dbReference type="EC" id="1.2.1.11" evidence="6 15"/>
<dbReference type="InterPro" id="IPR005986">
    <property type="entry name" value="Asp_semialdehyde_DH_beta"/>
</dbReference>
<evidence type="ECO:0000313" key="18">
    <source>
        <dbReference type="EMBL" id="MBO8428990.1"/>
    </source>
</evidence>
<evidence type="ECO:0000256" key="4">
    <source>
        <dbReference type="ARBA" id="ARBA00010584"/>
    </source>
</evidence>
<comment type="similarity">
    <text evidence="4 15">Belongs to the aspartate-semialdehyde dehydrogenase family.</text>
</comment>
<dbReference type="HAMAP" id="MF_02121">
    <property type="entry name" value="ASADH"/>
    <property type="match status" value="1"/>
</dbReference>
<protein>
    <recommendedName>
        <fullName evidence="6 15">Aspartate-semialdehyde dehydrogenase</fullName>
        <shortName evidence="15">ASA dehydrogenase</shortName>
        <shortName evidence="15">ASADH</shortName>
        <ecNumber evidence="6 15">1.2.1.11</ecNumber>
    </recommendedName>
    <alternativeName>
        <fullName evidence="15">Aspartate-beta-semialdehyde dehydrogenase</fullName>
    </alternativeName>
</protein>
<reference evidence="18" key="1">
    <citation type="submission" date="2020-10" db="EMBL/GenBank/DDBJ databases">
        <authorList>
            <person name="Gilroy R."/>
        </authorList>
    </citation>
    <scope>NUCLEOTIDE SEQUENCE</scope>
    <source>
        <strain evidence="18">15467</strain>
    </source>
</reference>
<evidence type="ECO:0000313" key="19">
    <source>
        <dbReference type="Proteomes" id="UP000823635"/>
    </source>
</evidence>
<dbReference type="EMBL" id="JADINB010000080">
    <property type="protein sequence ID" value="MBO8428990.1"/>
    <property type="molecule type" value="Genomic_DNA"/>
</dbReference>
<dbReference type="AlphaFoldDB" id="A0A9D9GVS0"/>
<dbReference type="GO" id="GO:0050661">
    <property type="term" value="F:NADP binding"/>
    <property type="evidence" value="ECO:0007669"/>
    <property type="project" value="UniProtKB-UniRule"/>
</dbReference>
<dbReference type="InterPro" id="IPR012080">
    <property type="entry name" value="Asp_semialdehyde_DH"/>
</dbReference>
<dbReference type="SUPFAM" id="SSF51735">
    <property type="entry name" value="NAD(P)-binding Rossmann-fold domains"/>
    <property type="match status" value="1"/>
</dbReference>
<dbReference type="InterPro" id="IPR000534">
    <property type="entry name" value="Semialdehyde_DH_NAD-bd"/>
</dbReference>
<comment type="caution">
    <text evidence="18">The sequence shown here is derived from an EMBL/GenBank/DDBJ whole genome shotgun (WGS) entry which is preliminary data.</text>
</comment>
<evidence type="ECO:0000256" key="2">
    <source>
        <dbReference type="ARBA" id="ARBA00005076"/>
    </source>
</evidence>
<comment type="pathway">
    <text evidence="1 15">Amino-acid biosynthesis; L-methionine biosynthesis via de novo pathway; L-homoserine from L-aspartate: step 2/3.</text>
</comment>
<dbReference type="CDD" id="cd18131">
    <property type="entry name" value="ASADH_C_bac_euk_like"/>
    <property type="match status" value="1"/>
</dbReference>
<evidence type="ECO:0000256" key="3">
    <source>
        <dbReference type="ARBA" id="ARBA00005097"/>
    </source>
</evidence>
<keyword evidence="13 15" id="KW-0486">Methionine biosynthesis</keyword>
<evidence type="ECO:0000256" key="1">
    <source>
        <dbReference type="ARBA" id="ARBA00005021"/>
    </source>
</evidence>
<evidence type="ECO:0000256" key="10">
    <source>
        <dbReference type="ARBA" id="ARBA00022915"/>
    </source>
</evidence>
<dbReference type="CDD" id="cd02316">
    <property type="entry name" value="VcASADH2_like_N"/>
    <property type="match status" value="1"/>
</dbReference>
<comment type="subunit">
    <text evidence="5 15">Homodimer.</text>
</comment>
<dbReference type="GO" id="GO:0009097">
    <property type="term" value="P:isoleucine biosynthetic process"/>
    <property type="evidence" value="ECO:0007669"/>
    <property type="project" value="UniProtKB-UniRule"/>
</dbReference>
<accession>A0A9D9GVS0</accession>
<feature type="binding site" evidence="15">
    <location>
        <position position="97"/>
    </location>
    <ligand>
        <name>phosphate</name>
        <dbReference type="ChEBI" id="CHEBI:43474"/>
    </ligand>
</feature>
<dbReference type="GO" id="GO:0051287">
    <property type="term" value="F:NAD binding"/>
    <property type="evidence" value="ECO:0007669"/>
    <property type="project" value="InterPro"/>
</dbReference>
<dbReference type="Gene3D" id="3.30.360.10">
    <property type="entry name" value="Dihydrodipicolinate Reductase, domain 2"/>
    <property type="match status" value="2"/>
</dbReference>
<dbReference type="NCBIfam" id="NF011456">
    <property type="entry name" value="PRK14874.1"/>
    <property type="match status" value="1"/>
</dbReference>
<keyword evidence="10 15" id="KW-0220">Diaminopimelate biosynthesis</keyword>
<feature type="binding site" evidence="15">
    <location>
        <position position="153"/>
    </location>
    <ligand>
        <name>substrate</name>
    </ligand>
</feature>
<sequence>MKVAVVGATGLVGTRMLEVLEERNFPVTELIPVASERSAGKKVRFRGSEYTVVTPEKAIEQKPVLAIFSAGSDASKKYAPMFAEAGCRVVDNSACWRMDPSKKLVVPEINGDVLEKDDMIIANPNCSTIQMLIAIADLHKAYGIKRIVVSTYQCITGTGQKAVDQLVEERKRWKGIEQNITEGEYKCAYPYQIDLNLLPHIDKFLENGYTKEEMKMVNETHKIMRDPSIRVSPTTVRVPVLGGHAESINLEFEKPFKEAELMEVLRNTPGVVVQDNIAPEGEAQNPAIGQESVKKACADRNDLESLKKLPYPMPLYSEGRDEVFVGRVRRDFSVESGVNLWCVSDNLRKGAATNAIQIAELLLKKGFVA</sequence>
<feature type="binding site" evidence="15">
    <location>
        <begin position="37"/>
        <end position="38"/>
    </location>
    <ligand>
        <name>NADP(+)</name>
        <dbReference type="ChEBI" id="CHEBI:58349"/>
    </ligand>
</feature>
<comment type="function">
    <text evidence="15">Catalyzes the NADPH-dependent formation of L-aspartate-semialdehyde (L-ASA) by the reductive dephosphorylation of L-aspartyl-4-phosphate.</text>
</comment>
<keyword evidence="11 15" id="KW-0560">Oxidoreductase</keyword>
<keyword evidence="9 15" id="KW-0521">NADP</keyword>
<reference evidence="18" key="2">
    <citation type="journal article" date="2021" name="PeerJ">
        <title>Extensive microbial diversity within the chicken gut microbiome revealed by metagenomics and culture.</title>
        <authorList>
            <person name="Gilroy R."/>
            <person name="Ravi A."/>
            <person name="Getino M."/>
            <person name="Pursley I."/>
            <person name="Horton D.L."/>
            <person name="Alikhan N.F."/>
            <person name="Baker D."/>
            <person name="Gharbi K."/>
            <person name="Hall N."/>
            <person name="Watson M."/>
            <person name="Adriaenssens E.M."/>
            <person name="Foster-Nyarko E."/>
            <person name="Jarju S."/>
            <person name="Secka A."/>
            <person name="Antonio M."/>
            <person name="Oren A."/>
            <person name="Chaudhuri R.R."/>
            <person name="La Ragione R."/>
            <person name="Hildebrand F."/>
            <person name="Pallen M.J."/>
        </authorList>
    </citation>
    <scope>NUCLEOTIDE SEQUENCE</scope>
    <source>
        <strain evidence="18">15467</strain>
    </source>
</reference>
<dbReference type="GO" id="GO:0009088">
    <property type="term" value="P:threonine biosynthetic process"/>
    <property type="evidence" value="ECO:0007669"/>
    <property type="project" value="UniProtKB-UniRule"/>
</dbReference>
<feature type="active site" description="Acyl-thioester intermediate" evidence="15 16">
    <location>
        <position position="126"/>
    </location>
</feature>
<feature type="binding site" evidence="15">
    <location>
        <begin position="9"/>
        <end position="12"/>
    </location>
    <ligand>
        <name>NADP(+)</name>
        <dbReference type="ChEBI" id="CHEBI:58349"/>
    </ligand>
</feature>
<dbReference type="Pfam" id="PF02774">
    <property type="entry name" value="Semialdhyde_dhC"/>
    <property type="match status" value="2"/>
</dbReference>
<dbReference type="Gene3D" id="3.40.50.720">
    <property type="entry name" value="NAD(P)-binding Rossmann-like Domain"/>
    <property type="match status" value="2"/>
</dbReference>
<dbReference type="GO" id="GO:0019877">
    <property type="term" value="P:diaminopimelate biosynthetic process"/>
    <property type="evidence" value="ECO:0007669"/>
    <property type="project" value="UniProtKB-UniRule"/>
</dbReference>
<keyword evidence="12 15" id="KW-0457">Lysine biosynthesis</keyword>
<comment type="catalytic activity">
    <reaction evidence="14 15">
        <text>L-aspartate 4-semialdehyde + phosphate + NADP(+) = 4-phospho-L-aspartate + NADPH + H(+)</text>
        <dbReference type="Rhea" id="RHEA:24284"/>
        <dbReference type="ChEBI" id="CHEBI:15378"/>
        <dbReference type="ChEBI" id="CHEBI:43474"/>
        <dbReference type="ChEBI" id="CHEBI:57535"/>
        <dbReference type="ChEBI" id="CHEBI:57783"/>
        <dbReference type="ChEBI" id="CHEBI:58349"/>
        <dbReference type="ChEBI" id="CHEBI:537519"/>
        <dbReference type="EC" id="1.2.1.11"/>
    </reaction>
</comment>
<dbReference type="GO" id="GO:0046983">
    <property type="term" value="F:protein dimerization activity"/>
    <property type="evidence" value="ECO:0007669"/>
    <property type="project" value="InterPro"/>
</dbReference>
<evidence type="ECO:0000256" key="15">
    <source>
        <dbReference type="HAMAP-Rule" id="MF_02121"/>
    </source>
</evidence>
<dbReference type="GO" id="GO:0009089">
    <property type="term" value="P:lysine biosynthetic process via diaminopimelate"/>
    <property type="evidence" value="ECO:0007669"/>
    <property type="project" value="UniProtKB-UniRule"/>
</dbReference>
<name>A0A9D9GVS0_9BACT</name>
<gene>
    <name evidence="15" type="primary">asd</name>
    <name evidence="18" type="ORF">IAC68_03535</name>
</gene>
<dbReference type="InterPro" id="IPR012280">
    <property type="entry name" value="Semialdhyde_DH_dimer_dom"/>
</dbReference>
<dbReference type="InterPro" id="IPR036291">
    <property type="entry name" value="NAD(P)-bd_dom_sf"/>
</dbReference>
<feature type="domain" description="Semialdehyde dehydrogenase NAD-binding" evidence="17">
    <location>
        <begin position="2"/>
        <end position="117"/>
    </location>
</feature>
<evidence type="ECO:0000256" key="9">
    <source>
        <dbReference type="ARBA" id="ARBA00022857"/>
    </source>
</evidence>
<evidence type="ECO:0000256" key="5">
    <source>
        <dbReference type="ARBA" id="ARBA00011738"/>
    </source>
</evidence>
<keyword evidence="8 15" id="KW-0791">Threonine biosynthesis</keyword>
<comment type="pathway">
    <text evidence="3 15">Amino-acid biosynthesis; L-threonine biosynthesis; L-threonine from L-aspartate: step 2/5.</text>
</comment>
<evidence type="ECO:0000256" key="6">
    <source>
        <dbReference type="ARBA" id="ARBA00013120"/>
    </source>
</evidence>
<keyword evidence="7 15" id="KW-0028">Amino-acid biosynthesis</keyword>
<organism evidence="18 19">
    <name type="scientific">Candidatus Egerieousia excrementavium</name>
    <dbReference type="NCBI Taxonomy" id="2840778"/>
    <lineage>
        <taxon>Bacteria</taxon>
        <taxon>Pseudomonadati</taxon>
        <taxon>Bacteroidota</taxon>
        <taxon>Bacteroidia</taxon>
        <taxon>Bacteroidales</taxon>
        <taxon>Candidatus Egerieousia</taxon>
    </lineage>
</organism>
<evidence type="ECO:0000259" key="17">
    <source>
        <dbReference type="SMART" id="SM00859"/>
    </source>
</evidence>
<dbReference type="GO" id="GO:0071266">
    <property type="term" value="P:'de novo' L-methionine biosynthetic process"/>
    <property type="evidence" value="ECO:0007669"/>
    <property type="project" value="UniProtKB-UniRule"/>
</dbReference>
<comment type="caution">
    <text evidence="15">Lacks conserved residue(s) required for the propagation of feature annotation.</text>
</comment>
<evidence type="ECO:0000256" key="11">
    <source>
        <dbReference type="ARBA" id="ARBA00023002"/>
    </source>
</evidence>
<dbReference type="PANTHER" id="PTHR46278">
    <property type="entry name" value="DEHYDROGENASE, PUTATIVE-RELATED"/>
    <property type="match status" value="1"/>
</dbReference>
<feature type="active site" description="Proton acceptor" evidence="15 16">
    <location>
        <position position="244"/>
    </location>
</feature>
<dbReference type="Pfam" id="PF01118">
    <property type="entry name" value="Semialdhyde_dh"/>
    <property type="match status" value="1"/>
</dbReference>
<comment type="pathway">
    <text evidence="2 15">Amino-acid biosynthesis; L-lysine biosynthesis via DAP pathway; (S)-tetrahydrodipicolinate from L-aspartate: step 2/4.</text>
</comment>
<feature type="binding site" evidence="15">
    <location>
        <position position="346"/>
    </location>
    <ligand>
        <name>NADP(+)</name>
        <dbReference type="ChEBI" id="CHEBI:58349"/>
    </ligand>
</feature>
<dbReference type="PANTHER" id="PTHR46278:SF2">
    <property type="entry name" value="ASPARTATE-SEMIALDEHYDE DEHYDROGENASE"/>
    <property type="match status" value="1"/>
</dbReference>
<evidence type="ECO:0000256" key="7">
    <source>
        <dbReference type="ARBA" id="ARBA00022605"/>
    </source>
</evidence>
<evidence type="ECO:0000256" key="13">
    <source>
        <dbReference type="ARBA" id="ARBA00023167"/>
    </source>
</evidence>
<evidence type="ECO:0000256" key="12">
    <source>
        <dbReference type="ARBA" id="ARBA00023154"/>
    </source>
</evidence>
<evidence type="ECO:0000256" key="16">
    <source>
        <dbReference type="PIRSR" id="PIRSR000148-1"/>
    </source>
</evidence>